<sequence length="292" mass="32960">MDPETEFDTDIMILDYVCSKATHALLLTRIAELSSRPAHADVDIVKIFDTWHLLTTHKHGATRQISRDLEAKLRLISFTAQFLSRARKSKWRDSHTRTNGIQEGHALSNTAYMTMLEILRIPREERLDDRCQVLSLIDLFPGFLDLCSAMSISADEDALVEVLGKFLLQAVLEQYTLFGKTAIEAITQASSLLSSHHQHPSSQNDRKKKWLSEIQSTYLTILLPPPSPIASQQSESQETHLNRLAQQFSAFDFEATLVMRLQSFLFGLETPILVKLETGEMNLYGDKNGGGE</sequence>
<keyword evidence="2" id="KW-1185">Reference proteome</keyword>
<organism evidence="1 2">
    <name type="scientific">Talaromyces pinophilus</name>
    <name type="common">Penicillium pinophilum</name>
    <dbReference type="NCBI Taxonomy" id="128442"/>
    <lineage>
        <taxon>Eukaryota</taxon>
        <taxon>Fungi</taxon>
        <taxon>Dikarya</taxon>
        <taxon>Ascomycota</taxon>
        <taxon>Pezizomycotina</taxon>
        <taxon>Eurotiomycetes</taxon>
        <taxon>Eurotiomycetidae</taxon>
        <taxon>Eurotiales</taxon>
        <taxon>Trichocomaceae</taxon>
        <taxon>Talaromyces</taxon>
        <taxon>Talaromyces sect. Talaromyces</taxon>
    </lineage>
</organism>
<evidence type="ECO:0000313" key="2">
    <source>
        <dbReference type="Proteomes" id="UP000053095"/>
    </source>
</evidence>
<gene>
    <name evidence="1" type="ORF">TCE0_060r18509</name>
</gene>
<protein>
    <submittedName>
        <fullName evidence="1">Uncharacterized protein</fullName>
    </submittedName>
</protein>
<reference evidence="2" key="1">
    <citation type="journal article" date="2015" name="Genome Announc.">
        <title>Draft genome sequence of Talaromyces cellulolyticus strain Y-94, a source of lignocellulosic biomass-degrading enzymes.</title>
        <authorList>
            <person name="Fujii T."/>
            <person name="Koike H."/>
            <person name="Sawayama S."/>
            <person name="Yano S."/>
            <person name="Inoue H."/>
        </authorList>
    </citation>
    <scope>NUCLEOTIDE SEQUENCE [LARGE SCALE GENOMIC DNA]</scope>
    <source>
        <strain evidence="2">Y-94</strain>
    </source>
</reference>
<dbReference type="AlphaFoldDB" id="A0A6V8HT61"/>
<dbReference type="Proteomes" id="UP000053095">
    <property type="component" value="Unassembled WGS sequence"/>
</dbReference>
<proteinExistence type="predicted"/>
<name>A0A6V8HT61_TALPI</name>
<evidence type="ECO:0000313" key="1">
    <source>
        <dbReference type="EMBL" id="GAM43581.1"/>
    </source>
</evidence>
<dbReference type="EMBL" id="DF933856">
    <property type="protein sequence ID" value="GAM43581.1"/>
    <property type="molecule type" value="Genomic_DNA"/>
</dbReference>
<accession>A0A6V8HT61</accession>
<comment type="caution">
    <text evidence="1">The sequence shown here is derived from an EMBL/GenBank/DDBJ whole genome shotgun (WGS) entry which is preliminary data.</text>
</comment>